<evidence type="ECO:0000313" key="2">
    <source>
        <dbReference type="Proteomes" id="UP000031465"/>
    </source>
</evidence>
<evidence type="ECO:0000313" key="1">
    <source>
        <dbReference type="EMBL" id="KIC70647.1"/>
    </source>
</evidence>
<comment type="caution">
    <text evidence="1">The sequence shown here is derived from an EMBL/GenBank/DDBJ whole genome shotgun (WGS) entry which is preliminary data.</text>
</comment>
<reference evidence="1 2" key="1">
    <citation type="journal article" date="2014" name="Mol. Biol. Evol.">
        <title>Massive expansion of Ubiquitination-related gene families within the Chlamydiae.</title>
        <authorList>
            <person name="Domman D."/>
            <person name="Collingro A."/>
            <person name="Lagkouvardos I."/>
            <person name="Gehre L."/>
            <person name="Weinmaier T."/>
            <person name="Rattei T."/>
            <person name="Subtil A."/>
            <person name="Horn M."/>
        </authorList>
    </citation>
    <scope>NUCLEOTIDE SEQUENCE [LARGE SCALE GENOMIC DNA]</scope>
    <source>
        <strain evidence="1 2">EI2</strain>
    </source>
</reference>
<proteinExistence type="predicted"/>
<sequence>MGCGYKKAPLGLWASHSSQLFFFGDIGINRLEWNAQKQVVLESDA</sequence>
<dbReference type="Proteomes" id="UP000031465">
    <property type="component" value="Unassembled WGS sequence"/>
</dbReference>
<protein>
    <submittedName>
        <fullName evidence="1">Uncharacterized protein</fullName>
    </submittedName>
</protein>
<dbReference type="EMBL" id="JSAN01000174">
    <property type="protein sequence ID" value="KIC70647.1"/>
    <property type="molecule type" value="Genomic_DNA"/>
</dbReference>
<organism evidence="1 2">
    <name type="scientific">Candidatus Protochlamydia amoebophila</name>
    <dbReference type="NCBI Taxonomy" id="362787"/>
    <lineage>
        <taxon>Bacteria</taxon>
        <taxon>Pseudomonadati</taxon>
        <taxon>Chlamydiota</taxon>
        <taxon>Chlamydiia</taxon>
        <taxon>Parachlamydiales</taxon>
        <taxon>Parachlamydiaceae</taxon>
        <taxon>Candidatus Protochlamydia</taxon>
    </lineage>
</organism>
<name>A0A0C1JTV6_9BACT</name>
<dbReference type="AlphaFoldDB" id="A0A0C1JTV6"/>
<feature type="non-terminal residue" evidence="1">
    <location>
        <position position="45"/>
    </location>
</feature>
<accession>A0A0C1JTV6</accession>
<gene>
    <name evidence="1" type="ORF">DB44_HF00010</name>
</gene>